<gene>
    <name evidence="1" type="ORF">SAMN06295955_109172</name>
</gene>
<proteinExistence type="predicted"/>
<keyword evidence="1" id="KW-0808">Transferase</keyword>
<keyword evidence="2" id="KW-1185">Reference proteome</keyword>
<dbReference type="AlphaFoldDB" id="A0A239JBL8"/>
<dbReference type="Gene3D" id="3.30.420.300">
    <property type="entry name" value="2-keto-3-deoxy-galactonokinase, substrate binding domain"/>
    <property type="match status" value="1"/>
</dbReference>
<dbReference type="EMBL" id="FZPA01000009">
    <property type="protein sequence ID" value="SNT03215.1"/>
    <property type="molecule type" value="Genomic_DNA"/>
</dbReference>
<dbReference type="RefSeq" id="WP_089216476.1">
    <property type="nucleotide sequence ID" value="NZ_FZPA01000009.1"/>
</dbReference>
<dbReference type="Proteomes" id="UP000198339">
    <property type="component" value="Unassembled WGS sequence"/>
</dbReference>
<dbReference type="OrthoDB" id="256574at2"/>
<dbReference type="GO" id="GO:0034194">
    <property type="term" value="P:D-galactonate catabolic process"/>
    <property type="evidence" value="ECO:0007669"/>
    <property type="project" value="InterPro"/>
</dbReference>
<organism evidence="1 2">
    <name type="scientific">Sphingopyxis indica</name>
    <dbReference type="NCBI Taxonomy" id="436663"/>
    <lineage>
        <taxon>Bacteria</taxon>
        <taxon>Pseudomonadati</taxon>
        <taxon>Pseudomonadota</taxon>
        <taxon>Alphaproteobacteria</taxon>
        <taxon>Sphingomonadales</taxon>
        <taxon>Sphingomonadaceae</taxon>
        <taxon>Sphingopyxis</taxon>
    </lineage>
</organism>
<accession>A0A239JBL8</accession>
<sequence length="297" mass="30721">MTGLRLLGDWGSTRLRLWRLEDGQITDRREGPGVIGLQQPAADILLDAIAPWRTAGASRVTLCGMAGARGGLHEAGYAPCPLDAAQWTQRTAAFALDGLAIRIAAGCACDRDGGLRDLMRGEETQLFGAMALDPALAEGRHMLVLPGTHSKWAVVESGRIVSFRTFLTGELFARLRGSSLLPALAGEAAGDPAAFAAGVEAARDGGLLGSLFLARSAQVDAGQSAEWASAFLSGLLIGSECAEMAGAVPSPSPVRIIGAPGLAERYAVALTRFGTGAEPNDAEACTLAGLRIVDADD</sequence>
<evidence type="ECO:0000313" key="2">
    <source>
        <dbReference type="Proteomes" id="UP000198339"/>
    </source>
</evidence>
<dbReference type="Pfam" id="PF05035">
    <property type="entry name" value="DGOK"/>
    <property type="match status" value="1"/>
</dbReference>
<dbReference type="Gene3D" id="3.30.420.310">
    <property type="entry name" value="2-keto-3-deoxy-galactonokinase, C-terminal domain"/>
    <property type="match status" value="1"/>
</dbReference>
<dbReference type="InterPro" id="IPR007729">
    <property type="entry name" value="DGOK"/>
</dbReference>
<dbReference type="GO" id="GO:0008671">
    <property type="term" value="F:2-dehydro-3-deoxygalactonokinase activity"/>
    <property type="evidence" value="ECO:0007669"/>
    <property type="project" value="InterPro"/>
</dbReference>
<evidence type="ECO:0000313" key="1">
    <source>
        <dbReference type="EMBL" id="SNT03215.1"/>
    </source>
</evidence>
<reference evidence="1 2" key="1">
    <citation type="submission" date="2017-06" db="EMBL/GenBank/DDBJ databases">
        <authorList>
            <person name="Kim H.J."/>
            <person name="Triplett B.A."/>
        </authorList>
    </citation>
    <scope>NUCLEOTIDE SEQUENCE [LARGE SCALE GENOMIC DNA]</scope>
    <source>
        <strain evidence="1 2">DS15</strain>
    </source>
</reference>
<name>A0A239JBL8_9SPHN</name>
<dbReference type="InterPro" id="IPR042258">
    <property type="entry name" value="DGOK_N"/>
</dbReference>
<dbReference type="InterPro" id="IPR042257">
    <property type="entry name" value="DGOK_C"/>
</dbReference>
<keyword evidence="1" id="KW-0418">Kinase</keyword>
<protein>
    <submittedName>
        <fullName evidence="1">2-dehydro-3-deoxygalactonokinase</fullName>
    </submittedName>
</protein>